<gene>
    <name evidence="1" type="ORF">WR25_01536</name>
</gene>
<keyword evidence="2" id="KW-1185">Reference proteome</keyword>
<protein>
    <submittedName>
        <fullName evidence="1">Uncharacterized protein</fullName>
    </submittedName>
</protein>
<dbReference type="AlphaFoldDB" id="A0A2A2LE15"/>
<proteinExistence type="predicted"/>
<reference evidence="1 2" key="1">
    <citation type="journal article" date="2017" name="Curr. Biol.">
        <title>Genome architecture and evolution of a unichromosomal asexual nematode.</title>
        <authorList>
            <person name="Fradin H."/>
            <person name="Zegar C."/>
            <person name="Gutwein M."/>
            <person name="Lucas J."/>
            <person name="Kovtun M."/>
            <person name="Corcoran D."/>
            <person name="Baugh L.R."/>
            <person name="Kiontke K."/>
            <person name="Gunsalus K."/>
            <person name="Fitch D.H."/>
            <person name="Piano F."/>
        </authorList>
    </citation>
    <scope>NUCLEOTIDE SEQUENCE [LARGE SCALE GENOMIC DNA]</scope>
    <source>
        <strain evidence="1">PF1309</strain>
    </source>
</reference>
<evidence type="ECO:0000313" key="2">
    <source>
        <dbReference type="Proteomes" id="UP000218231"/>
    </source>
</evidence>
<accession>A0A2A2LE15</accession>
<dbReference type="Proteomes" id="UP000218231">
    <property type="component" value="Unassembled WGS sequence"/>
</dbReference>
<organism evidence="1 2">
    <name type="scientific">Diploscapter pachys</name>
    <dbReference type="NCBI Taxonomy" id="2018661"/>
    <lineage>
        <taxon>Eukaryota</taxon>
        <taxon>Metazoa</taxon>
        <taxon>Ecdysozoa</taxon>
        <taxon>Nematoda</taxon>
        <taxon>Chromadorea</taxon>
        <taxon>Rhabditida</taxon>
        <taxon>Rhabditina</taxon>
        <taxon>Rhabditomorpha</taxon>
        <taxon>Rhabditoidea</taxon>
        <taxon>Rhabditidae</taxon>
        <taxon>Diploscapter</taxon>
    </lineage>
</organism>
<name>A0A2A2LE15_9BILA</name>
<dbReference type="EMBL" id="LIAE01006863">
    <property type="protein sequence ID" value="PAV84345.1"/>
    <property type="molecule type" value="Genomic_DNA"/>
</dbReference>
<sequence length="84" mass="9633">MEKEEAVRLKTAVQEEFERRRKTCELANGGAARKVRRVTRHCCSGRQFLPDRQPADIGYNPCYLQSKTLSSCNHKAAQSYVVFI</sequence>
<comment type="caution">
    <text evidence="1">The sequence shown here is derived from an EMBL/GenBank/DDBJ whole genome shotgun (WGS) entry which is preliminary data.</text>
</comment>
<evidence type="ECO:0000313" key="1">
    <source>
        <dbReference type="EMBL" id="PAV84345.1"/>
    </source>
</evidence>